<name>A0ABR3AIG2_9AGAR</name>
<sequence length="628" mass="71392">MERVQFQQEQMLDELKDLVEKKIFTVKETKQIIKQRTAFENTLVRRVAKKSDFLRYTQYEMNLELLRRKRLERLNLPPGPATISDYALVRRQFQIFERALKRFKSDVGLWIQYIQVAQKEGARSLVGRITARALQLHPNTPALYILAATHELNHLSPSTARSLLQRGIRLNPESIEMWKEYVKMELGFIESLRRRWDVLGIDETQTKPDKGKEKEKERLLDVEILDEDGDLPMTTATDEDTAPAARKEIMGGVIVKAAISSAVQALPKIELFEALDELITTYPSPPELRDSLISHLDELLGSSLPDHPRGIQLVCGRVISGMAGEQLIDGIKVANTKFLSHATSSNKEEMLQAYSHFVWEQYHMMKDDALKLYLISSLQGLIRTQKKSPSLLSTHIKLLTVAVQQGVSDKGKVLNTAKKYTSRVPEAACVWLARLEAVQTLAGEEDTEDVWAEARRSVPVSHEDVSTVWTWGLASLPQESKRKVHEELLRESMRDASLKDVHEALLMSYLSSLSVNEAAEGGEGSRLANVPSQAENWKLAVRHMQRTCLPTGRVWQKAFMLVKQGGLGEDVLGEVYETWRRMEESDATVEWARFLLENGKAKEATDVVLRSKNRSVEDRWAQVMEQKA</sequence>
<comment type="similarity">
    <text evidence="2">Belongs to the UTP6 family.</text>
</comment>
<keyword evidence="8" id="KW-1185">Reference proteome</keyword>
<accession>A0ABR3AIG2</accession>
<dbReference type="Proteomes" id="UP001437256">
    <property type="component" value="Unassembled WGS sequence"/>
</dbReference>
<reference evidence="7 8" key="1">
    <citation type="submission" date="2024-05" db="EMBL/GenBank/DDBJ databases">
        <title>A draft genome resource for the thread blight pathogen Marasmius tenuissimus strain MS-2.</title>
        <authorList>
            <person name="Yulfo-Soto G.E."/>
            <person name="Baruah I.K."/>
            <person name="Amoako-Attah I."/>
            <person name="Bukari Y."/>
            <person name="Meinhardt L.W."/>
            <person name="Bailey B.A."/>
            <person name="Cohen S.P."/>
        </authorList>
    </citation>
    <scope>NUCLEOTIDE SEQUENCE [LARGE SCALE GENOMIC DNA]</scope>
    <source>
        <strain evidence="7 8">MS-2</strain>
    </source>
</reference>
<comment type="caution">
    <text evidence="7">The sequence shown here is derived from an EMBL/GenBank/DDBJ whole genome shotgun (WGS) entry which is preliminary data.</text>
</comment>
<dbReference type="PANTHER" id="PTHR23271:SF1">
    <property type="entry name" value="U3 SMALL NUCLEOLAR RNA-ASSOCIATED PROTEIN 6 HOMOLOG"/>
    <property type="match status" value="1"/>
</dbReference>
<dbReference type="SUPFAM" id="SSF48452">
    <property type="entry name" value="TPR-like"/>
    <property type="match status" value="1"/>
</dbReference>
<gene>
    <name evidence="7" type="primary">UTP6</name>
    <name evidence="7" type="ORF">AAF712_000561</name>
</gene>
<evidence type="ECO:0000256" key="3">
    <source>
        <dbReference type="ARBA" id="ARBA00022552"/>
    </source>
</evidence>
<evidence type="ECO:0000313" key="7">
    <source>
        <dbReference type="EMBL" id="KAL0072798.1"/>
    </source>
</evidence>
<keyword evidence="3" id="KW-0698">rRNA processing</keyword>
<dbReference type="InterPro" id="IPR003107">
    <property type="entry name" value="HAT"/>
</dbReference>
<evidence type="ECO:0000256" key="1">
    <source>
        <dbReference type="ARBA" id="ARBA00004604"/>
    </source>
</evidence>
<dbReference type="PANTHER" id="PTHR23271">
    <property type="entry name" value="HEPATOCELLULAR CARCINOMA-ASSOCIATED ANTIGEN 66"/>
    <property type="match status" value="1"/>
</dbReference>
<evidence type="ECO:0000313" key="8">
    <source>
        <dbReference type="Proteomes" id="UP001437256"/>
    </source>
</evidence>
<keyword evidence="4" id="KW-0677">Repeat</keyword>
<dbReference type="InterPro" id="IPR011990">
    <property type="entry name" value="TPR-like_helical_dom_sf"/>
</dbReference>
<organism evidence="7 8">
    <name type="scientific">Marasmius tenuissimus</name>
    <dbReference type="NCBI Taxonomy" id="585030"/>
    <lineage>
        <taxon>Eukaryota</taxon>
        <taxon>Fungi</taxon>
        <taxon>Dikarya</taxon>
        <taxon>Basidiomycota</taxon>
        <taxon>Agaricomycotina</taxon>
        <taxon>Agaricomycetes</taxon>
        <taxon>Agaricomycetidae</taxon>
        <taxon>Agaricales</taxon>
        <taxon>Marasmiineae</taxon>
        <taxon>Marasmiaceae</taxon>
        <taxon>Marasmius</taxon>
    </lineage>
</organism>
<dbReference type="Pfam" id="PF08640">
    <property type="entry name" value="U3_assoc_6"/>
    <property type="match status" value="1"/>
</dbReference>
<proteinExistence type="inferred from homology"/>
<evidence type="ECO:0000256" key="4">
    <source>
        <dbReference type="ARBA" id="ARBA00022737"/>
    </source>
</evidence>
<evidence type="ECO:0000256" key="2">
    <source>
        <dbReference type="ARBA" id="ARBA00010734"/>
    </source>
</evidence>
<dbReference type="Gene3D" id="1.25.40.10">
    <property type="entry name" value="Tetratricopeptide repeat domain"/>
    <property type="match status" value="1"/>
</dbReference>
<keyword evidence="5" id="KW-0539">Nucleus</keyword>
<evidence type="ECO:0000259" key="6">
    <source>
        <dbReference type="Pfam" id="PF08640"/>
    </source>
</evidence>
<comment type="subcellular location">
    <subcellularLocation>
        <location evidence="1">Nucleus</location>
        <location evidence="1">Nucleolus</location>
    </subcellularLocation>
</comment>
<dbReference type="SMART" id="SM00386">
    <property type="entry name" value="HAT"/>
    <property type="match status" value="3"/>
</dbReference>
<dbReference type="InterPro" id="IPR055347">
    <property type="entry name" value="UTP6_N"/>
</dbReference>
<protein>
    <submittedName>
        <fullName evidence="7">U3 snoRNP protein</fullName>
    </submittedName>
</protein>
<evidence type="ECO:0000256" key="5">
    <source>
        <dbReference type="ARBA" id="ARBA00023242"/>
    </source>
</evidence>
<dbReference type="InterPro" id="IPR013949">
    <property type="entry name" value="Utp6"/>
</dbReference>
<dbReference type="EMBL" id="JBBXMP010000001">
    <property type="protein sequence ID" value="KAL0072798.1"/>
    <property type="molecule type" value="Genomic_DNA"/>
</dbReference>
<feature type="domain" description="U3 small nucleolar RNA-associated protein 6 N-terminal" evidence="6">
    <location>
        <begin position="9"/>
        <end position="91"/>
    </location>
</feature>